<dbReference type="InterPro" id="IPR000064">
    <property type="entry name" value="NLP_P60_dom"/>
</dbReference>
<dbReference type="PANTHER" id="PTHR47053:SF1">
    <property type="entry name" value="MUREIN DD-ENDOPEPTIDASE MEPH-RELATED"/>
    <property type="match status" value="1"/>
</dbReference>
<feature type="chain" id="PRO_5038576269" evidence="5">
    <location>
        <begin position="28"/>
        <end position="174"/>
    </location>
</feature>
<evidence type="ECO:0000256" key="3">
    <source>
        <dbReference type="ARBA" id="ARBA00022801"/>
    </source>
</evidence>
<evidence type="ECO:0000259" key="6">
    <source>
        <dbReference type="PROSITE" id="PS51935"/>
    </source>
</evidence>
<dbReference type="RefSeq" id="WP_245661986.1">
    <property type="nucleotide sequence ID" value="NZ_FMZA01000002.1"/>
</dbReference>
<dbReference type="Gene3D" id="3.90.1720.10">
    <property type="entry name" value="endopeptidase domain like (from Nostoc punctiforme)"/>
    <property type="match status" value="1"/>
</dbReference>
<protein>
    <submittedName>
        <fullName evidence="7">Cell wall-associated hydrolase, NlpC family</fullName>
    </submittedName>
</protein>
<evidence type="ECO:0000256" key="1">
    <source>
        <dbReference type="ARBA" id="ARBA00007074"/>
    </source>
</evidence>
<name>A0A1G6I7Y0_9BACL</name>
<dbReference type="Pfam" id="PF00877">
    <property type="entry name" value="NLPC_P60"/>
    <property type="match status" value="1"/>
</dbReference>
<sequence>MQKMNKLIKASLLTAAFALVGTTAPLAGQADAAPAAQVADQEQSAAESFGDKIIETGEKYMGVPYKLGAEYPESGKFDCSSFTQYVFAKNGVKLPRTAEPQSKVGKEVPRSQLQKGDLVFFKLKGKEHLGIEHVGIYAGDGKLLHTWGPGGVRYDEMSDRWLDWGFVKATRVQP</sequence>
<evidence type="ECO:0000313" key="8">
    <source>
        <dbReference type="Proteomes" id="UP000199387"/>
    </source>
</evidence>
<evidence type="ECO:0000256" key="2">
    <source>
        <dbReference type="ARBA" id="ARBA00022670"/>
    </source>
</evidence>
<proteinExistence type="inferred from homology"/>
<dbReference type="EMBL" id="FMZA01000002">
    <property type="protein sequence ID" value="SDC02561.1"/>
    <property type="molecule type" value="Genomic_DNA"/>
</dbReference>
<accession>A0A1G6I7Y0</accession>
<keyword evidence="2" id="KW-0645">Protease</keyword>
<dbReference type="PROSITE" id="PS51935">
    <property type="entry name" value="NLPC_P60"/>
    <property type="match status" value="1"/>
</dbReference>
<keyword evidence="4" id="KW-0788">Thiol protease</keyword>
<dbReference type="SUPFAM" id="SSF54001">
    <property type="entry name" value="Cysteine proteinases"/>
    <property type="match status" value="1"/>
</dbReference>
<dbReference type="STRING" id="1236220.SAMN04488112_102103"/>
<dbReference type="GO" id="GO:0008234">
    <property type="term" value="F:cysteine-type peptidase activity"/>
    <property type="evidence" value="ECO:0007669"/>
    <property type="project" value="UniProtKB-KW"/>
</dbReference>
<evidence type="ECO:0000256" key="5">
    <source>
        <dbReference type="SAM" id="SignalP"/>
    </source>
</evidence>
<gene>
    <name evidence="7" type="ORF">SAMN04488112_102103</name>
</gene>
<reference evidence="7 8" key="1">
    <citation type="submission" date="2016-10" db="EMBL/GenBank/DDBJ databases">
        <authorList>
            <person name="de Groot N.N."/>
        </authorList>
    </citation>
    <scope>NUCLEOTIDE SEQUENCE [LARGE SCALE GENOMIC DNA]</scope>
    <source>
        <strain evidence="7 8">DSM 45514</strain>
    </source>
</reference>
<comment type="similarity">
    <text evidence="1">Belongs to the peptidase C40 family.</text>
</comment>
<feature type="domain" description="NlpC/P60" evidence="6">
    <location>
        <begin position="47"/>
        <end position="173"/>
    </location>
</feature>
<organism evidence="7 8">
    <name type="scientific">Melghirimyces thermohalophilus</name>
    <dbReference type="NCBI Taxonomy" id="1236220"/>
    <lineage>
        <taxon>Bacteria</taxon>
        <taxon>Bacillati</taxon>
        <taxon>Bacillota</taxon>
        <taxon>Bacilli</taxon>
        <taxon>Bacillales</taxon>
        <taxon>Thermoactinomycetaceae</taxon>
        <taxon>Melghirimyces</taxon>
    </lineage>
</organism>
<dbReference type="AlphaFoldDB" id="A0A1G6I7Y0"/>
<evidence type="ECO:0000256" key="4">
    <source>
        <dbReference type="ARBA" id="ARBA00022807"/>
    </source>
</evidence>
<dbReference type="Proteomes" id="UP000199387">
    <property type="component" value="Unassembled WGS sequence"/>
</dbReference>
<feature type="signal peptide" evidence="5">
    <location>
        <begin position="1"/>
        <end position="27"/>
    </location>
</feature>
<dbReference type="InterPro" id="IPR038765">
    <property type="entry name" value="Papain-like_cys_pep_sf"/>
</dbReference>
<dbReference type="PANTHER" id="PTHR47053">
    <property type="entry name" value="MUREIN DD-ENDOPEPTIDASE MEPH-RELATED"/>
    <property type="match status" value="1"/>
</dbReference>
<dbReference type="GO" id="GO:0006508">
    <property type="term" value="P:proteolysis"/>
    <property type="evidence" value="ECO:0007669"/>
    <property type="project" value="UniProtKB-KW"/>
</dbReference>
<keyword evidence="5" id="KW-0732">Signal</keyword>
<keyword evidence="8" id="KW-1185">Reference proteome</keyword>
<dbReference type="InterPro" id="IPR051202">
    <property type="entry name" value="Peptidase_C40"/>
</dbReference>
<keyword evidence="3 7" id="KW-0378">Hydrolase</keyword>
<evidence type="ECO:0000313" key="7">
    <source>
        <dbReference type="EMBL" id="SDC02561.1"/>
    </source>
</evidence>